<dbReference type="GO" id="GO:0016491">
    <property type="term" value="F:oxidoreductase activity"/>
    <property type="evidence" value="ECO:0007669"/>
    <property type="project" value="InterPro"/>
</dbReference>
<dbReference type="PANTHER" id="PTHR32448">
    <property type="entry name" value="OS08G0158400 PROTEIN"/>
    <property type="match status" value="1"/>
</dbReference>
<dbReference type="Proteomes" id="UP000092600">
    <property type="component" value="Unassembled WGS sequence"/>
</dbReference>
<name>A0A199V7T3_ANACO</name>
<comment type="cofactor">
    <cofactor evidence="1">
        <name>FAD</name>
        <dbReference type="ChEBI" id="CHEBI:57692"/>
    </cofactor>
</comment>
<reference evidence="9 10" key="1">
    <citation type="journal article" date="2016" name="DNA Res.">
        <title>The draft genome of MD-2 pineapple using hybrid error correction of long reads.</title>
        <authorList>
            <person name="Redwan R.M."/>
            <person name="Saidin A."/>
            <person name="Kumar S.V."/>
        </authorList>
    </citation>
    <scope>NUCLEOTIDE SEQUENCE [LARGE SCALE GENOMIC DNA]</scope>
    <source>
        <strain evidence="10">cv. MD2</strain>
        <tissue evidence="9">Leaf</tissue>
    </source>
</reference>
<evidence type="ECO:0000256" key="7">
    <source>
        <dbReference type="SAM" id="MobiDB-lite"/>
    </source>
</evidence>
<dbReference type="InterPro" id="IPR016169">
    <property type="entry name" value="FAD-bd_PCMH_sub2"/>
</dbReference>
<evidence type="ECO:0000313" key="9">
    <source>
        <dbReference type="EMBL" id="OAY73134.1"/>
    </source>
</evidence>
<feature type="domain" description="FAD-binding PCMH-type" evidence="8">
    <location>
        <begin position="83"/>
        <end position="259"/>
    </location>
</feature>
<dbReference type="Gene3D" id="3.40.462.20">
    <property type="match status" value="1"/>
</dbReference>
<evidence type="ECO:0000256" key="4">
    <source>
        <dbReference type="ARBA" id="ARBA00022729"/>
    </source>
</evidence>
<dbReference type="EMBL" id="LSRQ01002831">
    <property type="protein sequence ID" value="OAY73134.1"/>
    <property type="molecule type" value="Genomic_DNA"/>
</dbReference>
<keyword evidence="6" id="KW-0325">Glycoprotein</keyword>
<sequence>MDHRSEGGEEGKVAGGERRAVRNDRSEGGEETEAKAEERRAVWNDRSEGGEETEAKAEAGGGRDAKFGARIRQRVTKEDAMERLQKPYFIVTPTNISHIQASVICGRKHGLPIRVRSGGHDYEGLSYRSEDGRPFLIVDLANIRSVDVDPTTATAWVQAGATLGELYYTIAENSRQLGFPAGICPTVGVGGHLTGGGFGTMLRKYGLAADNILDAILIDANGEVLNKDTMGEDLFWAIRGGGAASFGIVVSWKIKLVPVPPKVTVFTISRNLAQGAVDLVTKWQSIAPKLHENLFIRIVITKEAKEGGEMEVVASFNSLFLGQCEELLQLMEKSFFELRMKREDCKEMSWIQSVLYFAFYTNRIPLEDLLDRGTKPERFFKAKSDFVQEPVPSFLWGRMWGRFLEDEAGVLIMDPYGGTMNNFSDSATPFPHRQGNLYNLQYFVEWRENGTVPYNKHMKWVRKMYKEMSPYVSHNPRAAYMNYRDLDLGKNELDGNVTSYSKAKVWGLRYFKSNFERLAFIKGRVDPGDFFRNEQSIPPLLPQESSAGFSAT</sequence>
<organism evidence="9 10">
    <name type="scientific">Ananas comosus</name>
    <name type="common">Pineapple</name>
    <name type="synonym">Ananas ananas</name>
    <dbReference type="NCBI Taxonomy" id="4615"/>
    <lineage>
        <taxon>Eukaryota</taxon>
        <taxon>Viridiplantae</taxon>
        <taxon>Streptophyta</taxon>
        <taxon>Embryophyta</taxon>
        <taxon>Tracheophyta</taxon>
        <taxon>Spermatophyta</taxon>
        <taxon>Magnoliopsida</taxon>
        <taxon>Liliopsida</taxon>
        <taxon>Poales</taxon>
        <taxon>Bromeliaceae</taxon>
        <taxon>Bromelioideae</taxon>
        <taxon>Ananas</taxon>
    </lineage>
</organism>
<evidence type="ECO:0000259" key="8">
    <source>
        <dbReference type="PROSITE" id="PS51387"/>
    </source>
</evidence>
<dbReference type="Pfam" id="PF08031">
    <property type="entry name" value="BBE"/>
    <property type="match status" value="1"/>
</dbReference>
<gene>
    <name evidence="9" type="ORF">ACMD2_25451</name>
</gene>
<comment type="caution">
    <text evidence="9">The sequence shown here is derived from an EMBL/GenBank/DDBJ whole genome shotgun (WGS) entry which is preliminary data.</text>
</comment>
<keyword evidence="3" id="KW-0285">Flavoprotein</keyword>
<evidence type="ECO:0000313" key="10">
    <source>
        <dbReference type="Proteomes" id="UP000092600"/>
    </source>
</evidence>
<evidence type="ECO:0000256" key="1">
    <source>
        <dbReference type="ARBA" id="ARBA00001974"/>
    </source>
</evidence>
<dbReference type="Gene3D" id="3.30.43.10">
    <property type="entry name" value="Uridine Diphospho-n-acetylenolpyruvylglucosamine Reductase, domain 2"/>
    <property type="match status" value="1"/>
</dbReference>
<dbReference type="AlphaFoldDB" id="A0A199V7T3"/>
<dbReference type="STRING" id="4615.A0A199V7T3"/>
<dbReference type="GO" id="GO:0071949">
    <property type="term" value="F:FAD binding"/>
    <property type="evidence" value="ECO:0007669"/>
    <property type="project" value="InterPro"/>
</dbReference>
<dbReference type="InterPro" id="IPR036318">
    <property type="entry name" value="FAD-bd_PCMH-like_sf"/>
</dbReference>
<comment type="similarity">
    <text evidence="2">Belongs to the oxygen-dependent FAD-linked oxidoreductase family.</text>
</comment>
<dbReference type="Pfam" id="PF01565">
    <property type="entry name" value="FAD_binding_4"/>
    <property type="match status" value="1"/>
</dbReference>
<evidence type="ECO:0000256" key="5">
    <source>
        <dbReference type="ARBA" id="ARBA00022827"/>
    </source>
</evidence>
<keyword evidence="4" id="KW-0732">Signal</keyword>
<protein>
    <submittedName>
        <fullName evidence="9">Tetrahydrocannabinolic acid synthase</fullName>
    </submittedName>
</protein>
<accession>A0A199V7T3</accession>
<evidence type="ECO:0000256" key="6">
    <source>
        <dbReference type="ARBA" id="ARBA00023180"/>
    </source>
</evidence>
<feature type="compositionally biased region" description="Basic and acidic residues" evidence="7">
    <location>
        <begin position="1"/>
        <end position="67"/>
    </location>
</feature>
<dbReference type="InterPro" id="IPR016166">
    <property type="entry name" value="FAD-bd_PCMH"/>
</dbReference>
<feature type="region of interest" description="Disordered" evidence="7">
    <location>
        <begin position="1"/>
        <end position="68"/>
    </location>
</feature>
<evidence type="ECO:0000256" key="2">
    <source>
        <dbReference type="ARBA" id="ARBA00005466"/>
    </source>
</evidence>
<proteinExistence type="inferred from homology"/>
<dbReference type="InterPro" id="IPR012951">
    <property type="entry name" value="BBE"/>
</dbReference>
<dbReference type="Gene3D" id="3.30.465.10">
    <property type="match status" value="1"/>
</dbReference>
<dbReference type="InterPro" id="IPR006094">
    <property type="entry name" value="Oxid_FAD_bind_N"/>
</dbReference>
<dbReference type="PROSITE" id="PS51387">
    <property type="entry name" value="FAD_PCMH"/>
    <property type="match status" value="1"/>
</dbReference>
<evidence type="ECO:0000256" key="3">
    <source>
        <dbReference type="ARBA" id="ARBA00022630"/>
    </source>
</evidence>
<keyword evidence="5" id="KW-0274">FAD</keyword>
<dbReference type="InterPro" id="IPR016167">
    <property type="entry name" value="FAD-bd_PCMH_sub1"/>
</dbReference>
<dbReference type="SUPFAM" id="SSF56176">
    <property type="entry name" value="FAD-binding/transporter-associated domain-like"/>
    <property type="match status" value="1"/>
</dbReference>